<dbReference type="EMBL" id="JARKIE010000053">
    <property type="protein sequence ID" value="KAJ7692205.1"/>
    <property type="molecule type" value="Genomic_DNA"/>
</dbReference>
<evidence type="ECO:0000313" key="1">
    <source>
        <dbReference type="EMBL" id="KAJ7692205.1"/>
    </source>
</evidence>
<dbReference type="AlphaFoldDB" id="A0AAD7DIS2"/>
<sequence length="67" mass="7142">MNFAENSRIGIATARVRAASNAGDRTSIGIRVSEDLGRVINAPNARSKANVNEAESGIAVKSAEWWN</sequence>
<evidence type="ECO:0000313" key="2">
    <source>
        <dbReference type="Proteomes" id="UP001221757"/>
    </source>
</evidence>
<accession>A0AAD7DIS2</accession>
<gene>
    <name evidence="1" type="ORF">B0H17DRAFT_1061588</name>
</gene>
<dbReference type="Proteomes" id="UP001221757">
    <property type="component" value="Unassembled WGS sequence"/>
</dbReference>
<reference evidence="1" key="1">
    <citation type="submission" date="2023-03" db="EMBL/GenBank/DDBJ databases">
        <title>Massive genome expansion in bonnet fungi (Mycena s.s.) driven by repeated elements and novel gene families across ecological guilds.</title>
        <authorList>
            <consortium name="Lawrence Berkeley National Laboratory"/>
            <person name="Harder C.B."/>
            <person name="Miyauchi S."/>
            <person name="Viragh M."/>
            <person name="Kuo A."/>
            <person name="Thoen E."/>
            <person name="Andreopoulos B."/>
            <person name="Lu D."/>
            <person name="Skrede I."/>
            <person name="Drula E."/>
            <person name="Henrissat B."/>
            <person name="Morin E."/>
            <person name="Kohler A."/>
            <person name="Barry K."/>
            <person name="LaButti K."/>
            <person name="Morin E."/>
            <person name="Salamov A."/>
            <person name="Lipzen A."/>
            <person name="Mereny Z."/>
            <person name="Hegedus B."/>
            <person name="Baldrian P."/>
            <person name="Stursova M."/>
            <person name="Weitz H."/>
            <person name="Taylor A."/>
            <person name="Grigoriev I.V."/>
            <person name="Nagy L.G."/>
            <person name="Martin F."/>
            <person name="Kauserud H."/>
        </authorList>
    </citation>
    <scope>NUCLEOTIDE SEQUENCE</scope>
    <source>
        <strain evidence="1">CBHHK067</strain>
    </source>
</reference>
<protein>
    <submittedName>
        <fullName evidence="1">Uncharacterized protein</fullName>
    </submittedName>
</protein>
<organism evidence="1 2">
    <name type="scientific">Mycena rosella</name>
    <name type="common">Pink bonnet</name>
    <name type="synonym">Agaricus rosellus</name>
    <dbReference type="NCBI Taxonomy" id="1033263"/>
    <lineage>
        <taxon>Eukaryota</taxon>
        <taxon>Fungi</taxon>
        <taxon>Dikarya</taxon>
        <taxon>Basidiomycota</taxon>
        <taxon>Agaricomycotina</taxon>
        <taxon>Agaricomycetes</taxon>
        <taxon>Agaricomycetidae</taxon>
        <taxon>Agaricales</taxon>
        <taxon>Marasmiineae</taxon>
        <taxon>Mycenaceae</taxon>
        <taxon>Mycena</taxon>
    </lineage>
</organism>
<name>A0AAD7DIS2_MYCRO</name>
<comment type="caution">
    <text evidence="1">The sequence shown here is derived from an EMBL/GenBank/DDBJ whole genome shotgun (WGS) entry which is preliminary data.</text>
</comment>
<proteinExistence type="predicted"/>
<feature type="non-terminal residue" evidence="1">
    <location>
        <position position="1"/>
    </location>
</feature>
<keyword evidence="2" id="KW-1185">Reference proteome</keyword>